<dbReference type="GO" id="GO:0005886">
    <property type="term" value="C:plasma membrane"/>
    <property type="evidence" value="ECO:0007669"/>
    <property type="project" value="UniProtKB-SubCell"/>
</dbReference>
<evidence type="ECO:0000256" key="4">
    <source>
        <dbReference type="ARBA" id="ARBA00022989"/>
    </source>
</evidence>
<feature type="transmembrane region" description="Helical" evidence="6">
    <location>
        <begin position="7"/>
        <end position="27"/>
    </location>
</feature>
<evidence type="ECO:0000259" key="7">
    <source>
        <dbReference type="Pfam" id="PF12823"/>
    </source>
</evidence>
<dbReference type="KEGG" id="fls:GLV81_01760"/>
<reference evidence="8 9" key="1">
    <citation type="submission" date="2019-11" db="EMBL/GenBank/DDBJ databases">
        <authorList>
            <person name="Im W.T."/>
        </authorList>
    </citation>
    <scope>NUCLEOTIDE SEQUENCE [LARGE SCALE GENOMIC DNA]</scope>
    <source>
        <strain evidence="8 9">SB-02</strain>
    </source>
</reference>
<dbReference type="PANTHER" id="PTHR40077">
    <property type="entry name" value="MEMBRANE PROTEIN-RELATED"/>
    <property type="match status" value="1"/>
</dbReference>
<evidence type="ECO:0000256" key="5">
    <source>
        <dbReference type="ARBA" id="ARBA00023136"/>
    </source>
</evidence>
<keyword evidence="3 6" id="KW-0812">Transmembrane</keyword>
<dbReference type="Proteomes" id="UP000426027">
    <property type="component" value="Chromosome"/>
</dbReference>
<keyword evidence="2" id="KW-1003">Cell membrane</keyword>
<evidence type="ECO:0000256" key="6">
    <source>
        <dbReference type="SAM" id="Phobius"/>
    </source>
</evidence>
<dbReference type="PANTHER" id="PTHR40077:SF1">
    <property type="entry name" value="MEMBRANE PROTEIN"/>
    <property type="match status" value="1"/>
</dbReference>
<dbReference type="EMBL" id="CP046566">
    <property type="protein sequence ID" value="QGW26996.1"/>
    <property type="molecule type" value="Genomic_DNA"/>
</dbReference>
<evidence type="ECO:0000256" key="1">
    <source>
        <dbReference type="ARBA" id="ARBA00004651"/>
    </source>
</evidence>
<protein>
    <submittedName>
        <fullName evidence="8">DUF3817 domain-containing protein</fullName>
    </submittedName>
</protein>
<feature type="transmembrane region" description="Helical" evidence="6">
    <location>
        <begin position="39"/>
        <end position="60"/>
    </location>
</feature>
<dbReference type="Pfam" id="PF12823">
    <property type="entry name" value="DUF3817"/>
    <property type="match status" value="1"/>
</dbReference>
<evidence type="ECO:0000256" key="3">
    <source>
        <dbReference type="ARBA" id="ARBA00022692"/>
    </source>
</evidence>
<evidence type="ECO:0000313" key="8">
    <source>
        <dbReference type="EMBL" id="QGW26996.1"/>
    </source>
</evidence>
<gene>
    <name evidence="8" type="ORF">GLV81_01760</name>
</gene>
<keyword evidence="5 6" id="KW-0472">Membrane</keyword>
<comment type="subcellular location">
    <subcellularLocation>
        <location evidence="1">Cell membrane</location>
        <topology evidence="1">Multi-pass membrane protein</topology>
    </subcellularLocation>
</comment>
<feature type="transmembrane region" description="Helical" evidence="6">
    <location>
        <begin position="72"/>
        <end position="88"/>
    </location>
</feature>
<dbReference type="AlphaFoldDB" id="A0A6I6G2W9"/>
<accession>A0A6I6G2W9</accession>
<keyword evidence="4 6" id="KW-1133">Transmembrane helix</keyword>
<evidence type="ECO:0000313" key="9">
    <source>
        <dbReference type="Proteomes" id="UP000426027"/>
    </source>
</evidence>
<name>A0A6I6G2W9_9BACT</name>
<feature type="domain" description="DUF3817" evidence="7">
    <location>
        <begin position="7"/>
        <end position="92"/>
    </location>
</feature>
<evidence type="ECO:0000256" key="2">
    <source>
        <dbReference type="ARBA" id="ARBA00022475"/>
    </source>
</evidence>
<organism evidence="8 9">
    <name type="scientific">Phnomibacter ginsenosidimutans</name>
    <dbReference type="NCBI Taxonomy" id="2676868"/>
    <lineage>
        <taxon>Bacteria</taxon>
        <taxon>Pseudomonadati</taxon>
        <taxon>Bacteroidota</taxon>
        <taxon>Chitinophagia</taxon>
        <taxon>Chitinophagales</taxon>
        <taxon>Chitinophagaceae</taxon>
        <taxon>Phnomibacter</taxon>
    </lineage>
</organism>
<dbReference type="InterPro" id="IPR023845">
    <property type="entry name" value="DUF3817_TM"/>
</dbReference>
<sequence>MKQSLNKIFYAVGLAEAISFIVLLGIAMPLKYMAGMPKAVSIVGMAHGVLFVGYLAVAYLCKETFHWSMRTFVLACVASVVPFGPFWFHKHLQSKA</sequence>
<proteinExistence type="predicted"/>
<dbReference type="NCBIfam" id="TIGR03954">
    <property type="entry name" value="integ_memb_HG"/>
    <property type="match status" value="1"/>
</dbReference>
<keyword evidence="9" id="KW-1185">Reference proteome</keyword>
<dbReference type="RefSeq" id="WP_157476301.1">
    <property type="nucleotide sequence ID" value="NZ_CP046566.1"/>
</dbReference>